<organism evidence="7 8">
    <name type="scientific">Sphingomonas endophytica</name>
    <dbReference type="NCBI Taxonomy" id="869719"/>
    <lineage>
        <taxon>Bacteria</taxon>
        <taxon>Pseudomonadati</taxon>
        <taxon>Pseudomonadota</taxon>
        <taxon>Alphaproteobacteria</taxon>
        <taxon>Sphingomonadales</taxon>
        <taxon>Sphingomonadaceae</taxon>
        <taxon>Sphingomonas</taxon>
    </lineage>
</organism>
<comment type="caution">
    <text evidence="7">The sequence shown here is derived from an EMBL/GenBank/DDBJ whole genome shotgun (WGS) entry which is preliminary data.</text>
</comment>
<gene>
    <name evidence="7" type="ORF">FHS97_001715</name>
</gene>
<keyword evidence="4" id="KW-0233">DNA recombination</keyword>
<dbReference type="EMBL" id="JACIJN010000005">
    <property type="protein sequence ID" value="MBB5725783.1"/>
    <property type="molecule type" value="Genomic_DNA"/>
</dbReference>
<dbReference type="SUPFAM" id="SSF56349">
    <property type="entry name" value="DNA breaking-rejoining enzymes"/>
    <property type="match status" value="1"/>
</dbReference>
<dbReference type="InterPro" id="IPR013762">
    <property type="entry name" value="Integrase-like_cat_sf"/>
</dbReference>
<dbReference type="Proteomes" id="UP000560131">
    <property type="component" value="Unassembled WGS sequence"/>
</dbReference>
<dbReference type="InterPro" id="IPR044068">
    <property type="entry name" value="CB"/>
</dbReference>
<dbReference type="PANTHER" id="PTHR30629">
    <property type="entry name" value="PROPHAGE INTEGRASE"/>
    <property type="match status" value="1"/>
</dbReference>
<dbReference type="PROSITE" id="PS51900">
    <property type="entry name" value="CB"/>
    <property type="match status" value="1"/>
</dbReference>
<evidence type="ECO:0000256" key="1">
    <source>
        <dbReference type="ARBA" id="ARBA00008857"/>
    </source>
</evidence>
<comment type="similarity">
    <text evidence="1">Belongs to the 'phage' integrase family.</text>
</comment>
<name>A0ABR6N4S6_9SPHN</name>
<evidence type="ECO:0000259" key="6">
    <source>
        <dbReference type="PROSITE" id="PS51900"/>
    </source>
</evidence>
<dbReference type="InterPro" id="IPR050808">
    <property type="entry name" value="Phage_Integrase"/>
</dbReference>
<evidence type="ECO:0000256" key="5">
    <source>
        <dbReference type="PROSITE-ProRule" id="PRU01248"/>
    </source>
</evidence>
<dbReference type="InterPro" id="IPR011010">
    <property type="entry name" value="DNA_brk_join_enz"/>
</dbReference>
<evidence type="ECO:0000313" key="8">
    <source>
        <dbReference type="Proteomes" id="UP000560131"/>
    </source>
</evidence>
<protein>
    <submittedName>
        <fullName evidence="7">Site-specific recombinase XerD</fullName>
    </submittedName>
</protein>
<dbReference type="Gene3D" id="1.10.150.130">
    <property type="match status" value="1"/>
</dbReference>
<evidence type="ECO:0000313" key="7">
    <source>
        <dbReference type="EMBL" id="MBB5725783.1"/>
    </source>
</evidence>
<dbReference type="RefSeq" id="WP_184035826.1">
    <property type="nucleotide sequence ID" value="NZ_BAABAR010000003.1"/>
</dbReference>
<feature type="domain" description="Core-binding (CB)" evidence="6">
    <location>
        <begin position="76"/>
        <end position="161"/>
    </location>
</feature>
<dbReference type="Pfam" id="PF02899">
    <property type="entry name" value="Phage_int_SAM_1"/>
    <property type="match status" value="1"/>
</dbReference>
<dbReference type="InterPro" id="IPR004107">
    <property type="entry name" value="Integrase_SAM-like_N"/>
</dbReference>
<keyword evidence="2" id="KW-0229">DNA integration</keyword>
<reference evidence="7 8" key="1">
    <citation type="submission" date="2020-08" db="EMBL/GenBank/DDBJ databases">
        <title>Genomic Encyclopedia of Type Strains, Phase IV (KMG-IV): sequencing the most valuable type-strain genomes for metagenomic binning, comparative biology and taxonomic classification.</title>
        <authorList>
            <person name="Goeker M."/>
        </authorList>
    </citation>
    <scope>NUCLEOTIDE SEQUENCE [LARGE SCALE GENOMIC DNA]</scope>
    <source>
        <strain evidence="7 8">DSM 101535</strain>
    </source>
</reference>
<dbReference type="Gene3D" id="1.10.443.10">
    <property type="entry name" value="Intergrase catalytic core"/>
    <property type="match status" value="1"/>
</dbReference>
<evidence type="ECO:0000256" key="4">
    <source>
        <dbReference type="ARBA" id="ARBA00023172"/>
    </source>
</evidence>
<accession>A0ABR6N4S6</accession>
<keyword evidence="8" id="KW-1185">Reference proteome</keyword>
<sequence>MAKITIPYFRAKKTAGGVRFYWQPSAELKATGWKAMSLGQDEKAAISAARARNDEVRVWRSGGARPRDVKKIAQRHTIDAVIAEFEKQRFSKLAENTRKEYAAKLRTISRWAGDVRIDAITRKNVLAFRDALYAPRKDGIVRETSAFNTLKVLRTLFDWAKKNELAPTNPAAGDLDVSIPAPRQQFASALARDALVAAADELNRPNMAAAMILAWTIGQREEDLLKLVQTRYTELAAYEADDPAVYARIAAREADGRVMGVRLRQGKTDRWVGVPVTGEARAHLEKALAGARSLGLATILYDEDRERTWTAQKLVDRQTRAAQFQRSFAAIREKAAATVREQGDQDLAIEIADLQFRDFRRTCVVVMGQRGIPDHLISAITGHQLDTVKKILETYLPRTTGMAMLAVDLTNERAPRSAERDIRRA</sequence>
<dbReference type="PANTHER" id="PTHR30629:SF2">
    <property type="entry name" value="PROPHAGE INTEGRASE INTS-RELATED"/>
    <property type="match status" value="1"/>
</dbReference>
<evidence type="ECO:0000256" key="3">
    <source>
        <dbReference type="ARBA" id="ARBA00023125"/>
    </source>
</evidence>
<keyword evidence="3 5" id="KW-0238">DNA-binding</keyword>
<proteinExistence type="inferred from homology"/>
<evidence type="ECO:0000256" key="2">
    <source>
        <dbReference type="ARBA" id="ARBA00022908"/>
    </source>
</evidence>
<dbReference type="InterPro" id="IPR010998">
    <property type="entry name" value="Integrase_recombinase_N"/>
</dbReference>